<dbReference type="NCBIfam" id="TIGR04380">
    <property type="entry name" value="myo_inos_iolG"/>
    <property type="match status" value="1"/>
</dbReference>
<dbReference type="EMBL" id="AAYA01000001">
    <property type="protein sequence ID" value="EBA10118.1"/>
    <property type="molecule type" value="Genomic_DNA"/>
</dbReference>
<protein>
    <submittedName>
        <fullName evidence="5">Oxidoreductase, N-terminal:Oxidoreductase, C-terminal:TrkA potassium uptake protein</fullName>
    </submittedName>
</protein>
<dbReference type="InterPro" id="IPR036291">
    <property type="entry name" value="NAD(P)-bd_dom_sf"/>
</dbReference>
<sequence>MTRIALLGCGRIGRMHAEIIAAHPRAKLAGVFDVHSPSSEEVAVRLGVLQYDSPEAAFASDADAVLIATPTATHVDFIKAAVAANKAVLCEKPVDLDFARARQCAEDVKEASAPIMIGFCRRFDPGHRAARDAHRNGQLGELHQVVITSRDPGMAPDGYIETSGGIFRDMTIHDLDLARFMLDEEVTHVTATGARLIAPALMERCGDYDTVTVILTTASGKQAIITNSREAVYGYDQRVELFGSGGMALSDNHRENAAEVWGQGFTRHAAPLQHFFIERYRAAFVAEIDNFVDACAGTAVPEASLEDGVKALALAEACFRSIAEARTIAVKDV</sequence>
<feature type="domain" description="Gfo/Idh/MocA-like oxidoreductase N-terminal" evidence="3">
    <location>
        <begin position="3"/>
        <end position="119"/>
    </location>
</feature>
<evidence type="ECO:0000256" key="2">
    <source>
        <dbReference type="ARBA" id="ARBA00023002"/>
    </source>
</evidence>
<dbReference type="InterPro" id="IPR030827">
    <property type="entry name" value="Myo_inos_IolG"/>
</dbReference>
<dbReference type="Gene3D" id="3.30.360.10">
    <property type="entry name" value="Dihydrodipicolinate Reductase, domain 2"/>
    <property type="match status" value="1"/>
</dbReference>
<organism evidence="5 6">
    <name type="scientific">Sagittula stellata (strain ATCC 700073 / DSM 11524 / E-37)</name>
    <dbReference type="NCBI Taxonomy" id="388399"/>
    <lineage>
        <taxon>Bacteria</taxon>
        <taxon>Pseudomonadati</taxon>
        <taxon>Pseudomonadota</taxon>
        <taxon>Alphaproteobacteria</taxon>
        <taxon>Rhodobacterales</taxon>
        <taxon>Roseobacteraceae</taxon>
        <taxon>Sagittula</taxon>
    </lineage>
</organism>
<comment type="caution">
    <text evidence="5">The sequence shown here is derived from an EMBL/GenBank/DDBJ whole genome shotgun (WGS) entry which is preliminary data.</text>
</comment>
<dbReference type="Proteomes" id="UP000005713">
    <property type="component" value="Unassembled WGS sequence"/>
</dbReference>
<keyword evidence="6" id="KW-1185">Reference proteome</keyword>
<dbReference type="SUPFAM" id="SSF55347">
    <property type="entry name" value="Glyceraldehyde-3-phosphate dehydrogenase-like, C-terminal domain"/>
    <property type="match status" value="1"/>
</dbReference>
<dbReference type="SUPFAM" id="SSF51735">
    <property type="entry name" value="NAD(P)-binding Rossmann-fold domains"/>
    <property type="match status" value="1"/>
</dbReference>
<dbReference type="PANTHER" id="PTHR42840:SF3">
    <property type="entry name" value="BINDING ROSSMANN FOLD OXIDOREDUCTASE, PUTATIVE (AFU_ORTHOLOGUE AFUA_2G10240)-RELATED"/>
    <property type="match status" value="1"/>
</dbReference>
<evidence type="ECO:0000259" key="4">
    <source>
        <dbReference type="Pfam" id="PF22725"/>
    </source>
</evidence>
<gene>
    <name evidence="5" type="ORF">SSE37_18972</name>
</gene>
<evidence type="ECO:0000256" key="1">
    <source>
        <dbReference type="ARBA" id="ARBA00010928"/>
    </source>
</evidence>
<dbReference type="InterPro" id="IPR055170">
    <property type="entry name" value="GFO_IDH_MocA-like_dom"/>
</dbReference>
<dbReference type="OrthoDB" id="9815825at2"/>
<dbReference type="RefSeq" id="WP_005854677.1">
    <property type="nucleotide sequence ID" value="NZ_AAYA01000001.1"/>
</dbReference>
<comment type="similarity">
    <text evidence="1">Belongs to the Gfo/Idh/MocA family.</text>
</comment>
<accession>A3JX82</accession>
<proteinExistence type="inferred from homology"/>
<keyword evidence="2" id="KW-0560">Oxidoreductase</keyword>
<dbReference type="Gene3D" id="3.40.50.720">
    <property type="entry name" value="NAD(P)-binding Rossmann-like Domain"/>
    <property type="match status" value="1"/>
</dbReference>
<dbReference type="PANTHER" id="PTHR42840">
    <property type="entry name" value="NAD(P)-BINDING ROSSMANN-FOLD SUPERFAMILY PROTEIN-RELATED"/>
    <property type="match status" value="1"/>
</dbReference>
<dbReference type="Pfam" id="PF22725">
    <property type="entry name" value="GFO_IDH_MocA_C3"/>
    <property type="match status" value="1"/>
</dbReference>
<evidence type="ECO:0000313" key="6">
    <source>
        <dbReference type="Proteomes" id="UP000005713"/>
    </source>
</evidence>
<evidence type="ECO:0000313" key="5">
    <source>
        <dbReference type="EMBL" id="EBA10118.1"/>
    </source>
</evidence>
<dbReference type="eggNOG" id="COG0673">
    <property type="taxonomic scope" value="Bacteria"/>
</dbReference>
<feature type="domain" description="GFO/IDH/MocA-like oxidoreductase" evidence="4">
    <location>
        <begin position="127"/>
        <end position="248"/>
    </location>
</feature>
<dbReference type="GO" id="GO:0000166">
    <property type="term" value="F:nucleotide binding"/>
    <property type="evidence" value="ECO:0007669"/>
    <property type="project" value="InterPro"/>
</dbReference>
<dbReference type="Pfam" id="PF01408">
    <property type="entry name" value="GFO_IDH_MocA"/>
    <property type="match status" value="1"/>
</dbReference>
<dbReference type="GO" id="GO:0016491">
    <property type="term" value="F:oxidoreductase activity"/>
    <property type="evidence" value="ECO:0007669"/>
    <property type="project" value="UniProtKB-KW"/>
</dbReference>
<name>A3JX82_SAGS3</name>
<reference evidence="5 6" key="1">
    <citation type="submission" date="2006-06" db="EMBL/GenBank/DDBJ databases">
        <authorList>
            <person name="Moran M.A."/>
            <person name="Ferriera S."/>
            <person name="Johnson J."/>
            <person name="Kravitz S."/>
            <person name="Beeson K."/>
            <person name="Sutton G."/>
            <person name="Rogers Y.-H."/>
            <person name="Friedman R."/>
            <person name="Frazier M."/>
            <person name="Venter J.C."/>
        </authorList>
    </citation>
    <scope>NUCLEOTIDE SEQUENCE [LARGE SCALE GENOMIC DNA]</scope>
    <source>
        <strain evidence="5 6">E-37</strain>
    </source>
</reference>
<dbReference type="AlphaFoldDB" id="A3JX82"/>
<dbReference type="InterPro" id="IPR000683">
    <property type="entry name" value="Gfo/Idh/MocA-like_OxRdtase_N"/>
</dbReference>
<evidence type="ECO:0000259" key="3">
    <source>
        <dbReference type="Pfam" id="PF01408"/>
    </source>
</evidence>